<evidence type="ECO:0000313" key="4">
    <source>
        <dbReference type="Proteomes" id="UP000008810"/>
    </source>
</evidence>
<dbReference type="AlphaFoldDB" id="A0A0Q3IBA2"/>
<accession>A0A0Q3IBA2</accession>
<dbReference type="PANTHER" id="PTHR33673">
    <property type="entry name" value="SUPPRESSOR SRP40-LIKE PROTEIN"/>
    <property type="match status" value="1"/>
</dbReference>
<name>A0A0Q3IBA2_BRADI</name>
<gene>
    <name evidence="2" type="ORF">BRADI_2g05798v3</name>
</gene>
<evidence type="ECO:0000256" key="1">
    <source>
        <dbReference type="SAM" id="MobiDB-lite"/>
    </source>
</evidence>
<reference evidence="2 3" key="1">
    <citation type="journal article" date="2010" name="Nature">
        <title>Genome sequencing and analysis of the model grass Brachypodium distachyon.</title>
        <authorList>
            <consortium name="International Brachypodium Initiative"/>
        </authorList>
    </citation>
    <scope>NUCLEOTIDE SEQUENCE [LARGE SCALE GENOMIC DNA]</scope>
    <source>
        <strain evidence="2 3">Bd21</strain>
    </source>
</reference>
<reference evidence="3" key="3">
    <citation type="submission" date="2018-08" db="UniProtKB">
        <authorList>
            <consortium name="EnsemblPlants"/>
        </authorList>
    </citation>
    <scope>IDENTIFICATION</scope>
    <source>
        <strain evidence="3">cv. Bd21</strain>
    </source>
</reference>
<dbReference type="OrthoDB" id="676141at2759"/>
<dbReference type="PANTHER" id="PTHR33673:SF36">
    <property type="entry name" value="MYB-LIKE PROTEIN Q"/>
    <property type="match status" value="1"/>
</dbReference>
<dbReference type="InParanoid" id="A0A0Q3IBA2"/>
<dbReference type="EMBL" id="CM000881">
    <property type="protein sequence ID" value="KQK03139.1"/>
    <property type="molecule type" value="Genomic_DNA"/>
</dbReference>
<feature type="region of interest" description="Disordered" evidence="1">
    <location>
        <begin position="1"/>
        <end position="56"/>
    </location>
</feature>
<dbReference type="EnsemblPlants" id="KQK03139">
    <property type="protein sequence ID" value="KQK03139"/>
    <property type="gene ID" value="BRADI_2g05798v3"/>
</dbReference>
<reference evidence="2" key="2">
    <citation type="submission" date="2017-06" db="EMBL/GenBank/DDBJ databases">
        <title>WGS assembly of Brachypodium distachyon.</title>
        <authorList>
            <consortium name="The International Brachypodium Initiative"/>
            <person name="Lucas S."/>
            <person name="Harmon-Smith M."/>
            <person name="Lail K."/>
            <person name="Tice H."/>
            <person name="Grimwood J."/>
            <person name="Bruce D."/>
            <person name="Barry K."/>
            <person name="Shu S."/>
            <person name="Lindquist E."/>
            <person name="Wang M."/>
            <person name="Pitluck S."/>
            <person name="Vogel J.P."/>
            <person name="Garvin D.F."/>
            <person name="Mockler T.C."/>
            <person name="Schmutz J."/>
            <person name="Rokhsar D."/>
            <person name="Bevan M.W."/>
        </authorList>
    </citation>
    <scope>NUCLEOTIDE SEQUENCE</scope>
    <source>
        <strain evidence="2">Bd21</strain>
    </source>
</reference>
<dbReference type="Proteomes" id="UP000008810">
    <property type="component" value="Chromosome 2"/>
</dbReference>
<proteinExistence type="predicted"/>
<sequence length="357" mass="37921">MEPQPADPPASTPEVPDPPADIIIPPPEADAKPDRHSSSSSSSSSRSRGSSVGIVLNLDAGEMSTLLVTTPPDDDDDATANAGPGAAEVIVAKPDDWVSWPESPPKAIVDTALVGPMTQAPGAQTMAKPDNGGVGGTFNPDRIPASIFQAKQAEWSITSNESLFSIHGASHSQSDDFYNSGGAAASRSHFDHFYDEAMAAGGGEQPGWRMPALEEVAEGGAMPGSGGSDDSSQAKKAMAFRRHESGSAGSSSNFSFAFPILAETSPRKKESVGGYQQLRKEYDQSLPATPVDRKLAFEEMTTEEERRRRKPGWCGCGECCCGCCWIECPAWSSCCCCCQWRWRCCSCPSFCRCTCCL</sequence>
<feature type="compositionally biased region" description="Pro residues" evidence="1">
    <location>
        <begin position="1"/>
        <end position="28"/>
    </location>
</feature>
<feature type="region of interest" description="Disordered" evidence="1">
    <location>
        <begin position="218"/>
        <end position="250"/>
    </location>
</feature>
<keyword evidence="4" id="KW-1185">Reference proteome</keyword>
<organism evidence="2">
    <name type="scientific">Brachypodium distachyon</name>
    <name type="common">Purple false brome</name>
    <name type="synonym">Trachynia distachya</name>
    <dbReference type="NCBI Taxonomy" id="15368"/>
    <lineage>
        <taxon>Eukaryota</taxon>
        <taxon>Viridiplantae</taxon>
        <taxon>Streptophyta</taxon>
        <taxon>Embryophyta</taxon>
        <taxon>Tracheophyta</taxon>
        <taxon>Spermatophyta</taxon>
        <taxon>Magnoliopsida</taxon>
        <taxon>Liliopsida</taxon>
        <taxon>Poales</taxon>
        <taxon>Poaceae</taxon>
        <taxon>BOP clade</taxon>
        <taxon>Pooideae</taxon>
        <taxon>Stipodae</taxon>
        <taxon>Brachypodieae</taxon>
        <taxon>Brachypodium</taxon>
    </lineage>
</organism>
<protein>
    <submittedName>
        <fullName evidence="2 3">Uncharacterized protein</fullName>
    </submittedName>
</protein>
<feature type="compositionally biased region" description="Low complexity" evidence="1">
    <location>
        <begin position="38"/>
        <end position="51"/>
    </location>
</feature>
<dbReference type="Gramene" id="KQK03139">
    <property type="protein sequence ID" value="KQK03139"/>
    <property type="gene ID" value="BRADI_2g05798v3"/>
</dbReference>
<dbReference type="FunCoup" id="A0A0Q3IBA2">
    <property type="interactions" value="702"/>
</dbReference>
<evidence type="ECO:0000313" key="3">
    <source>
        <dbReference type="EnsemblPlants" id="KQK03139"/>
    </source>
</evidence>
<evidence type="ECO:0000313" key="2">
    <source>
        <dbReference type="EMBL" id="KQK03139.1"/>
    </source>
</evidence>